<evidence type="ECO:0000313" key="2">
    <source>
        <dbReference type="EMBL" id="CAK9222577.1"/>
    </source>
</evidence>
<feature type="region of interest" description="Disordered" evidence="1">
    <location>
        <begin position="1"/>
        <end position="28"/>
    </location>
</feature>
<name>A0ABP0UI84_9BRYO</name>
<evidence type="ECO:0000313" key="3">
    <source>
        <dbReference type="Proteomes" id="UP001497512"/>
    </source>
</evidence>
<dbReference type="EMBL" id="OZ019896">
    <property type="protein sequence ID" value="CAK9222577.1"/>
    <property type="molecule type" value="Genomic_DNA"/>
</dbReference>
<feature type="region of interest" description="Disordered" evidence="1">
    <location>
        <begin position="213"/>
        <end position="248"/>
    </location>
</feature>
<organism evidence="2 3">
    <name type="scientific">Sphagnum troendelagicum</name>
    <dbReference type="NCBI Taxonomy" id="128251"/>
    <lineage>
        <taxon>Eukaryota</taxon>
        <taxon>Viridiplantae</taxon>
        <taxon>Streptophyta</taxon>
        <taxon>Embryophyta</taxon>
        <taxon>Bryophyta</taxon>
        <taxon>Sphagnophytina</taxon>
        <taxon>Sphagnopsida</taxon>
        <taxon>Sphagnales</taxon>
        <taxon>Sphagnaceae</taxon>
        <taxon>Sphagnum</taxon>
    </lineage>
</organism>
<sequence length="248" mass="27477">MRRDQGQNYTCAGSKPASSTNYHRTTTTAKTAATGKCRRVGCLGCHSHPVNKSVLKAKGHLKRTAWDITINHHLDNWRVCTEVTYDSEADLNASSGIWGTESTALDQSCTVVEDDDHHEQQLVRNQPIKFGSYSDEGVEDLCALDQHHESHEQSAGDQSAGIEELKDLVGGDEEEEEEVVPEFEAFEHGSFESFKSIEEAARCEQLLLQEASDAVSEDSWSGIELSGDDDGRSQTSWDDWSLVDEELV</sequence>
<dbReference type="Proteomes" id="UP001497512">
    <property type="component" value="Chromosome 4"/>
</dbReference>
<accession>A0ABP0UI84</accession>
<gene>
    <name evidence="2" type="ORF">CSSPTR1EN2_LOCUS16196</name>
</gene>
<proteinExistence type="predicted"/>
<evidence type="ECO:0000256" key="1">
    <source>
        <dbReference type="SAM" id="MobiDB-lite"/>
    </source>
</evidence>
<keyword evidence="3" id="KW-1185">Reference proteome</keyword>
<reference evidence="2" key="1">
    <citation type="submission" date="2024-02" db="EMBL/GenBank/DDBJ databases">
        <authorList>
            <consortium name="ELIXIR-Norway"/>
            <consortium name="Elixir Norway"/>
        </authorList>
    </citation>
    <scope>NUCLEOTIDE SEQUENCE</scope>
</reference>
<protein>
    <submittedName>
        <fullName evidence="2">Uncharacterized protein</fullName>
    </submittedName>
</protein>
<feature type="compositionally biased region" description="Polar residues" evidence="1">
    <location>
        <begin position="1"/>
        <end position="24"/>
    </location>
</feature>